<evidence type="ECO:0000313" key="1">
    <source>
        <dbReference type="Ensembl" id="ENSSSUP00005005516.1"/>
    </source>
</evidence>
<organism evidence="1 2">
    <name type="scientific">Suricata suricatta</name>
    <name type="common">Meerkat</name>
    <dbReference type="NCBI Taxonomy" id="37032"/>
    <lineage>
        <taxon>Eukaryota</taxon>
        <taxon>Metazoa</taxon>
        <taxon>Chordata</taxon>
        <taxon>Craniata</taxon>
        <taxon>Vertebrata</taxon>
        <taxon>Euteleostomi</taxon>
        <taxon>Mammalia</taxon>
        <taxon>Eutheria</taxon>
        <taxon>Laurasiatheria</taxon>
        <taxon>Carnivora</taxon>
        <taxon>Feliformia</taxon>
        <taxon>Herpestidae</taxon>
        <taxon>Suricata</taxon>
    </lineage>
</organism>
<dbReference type="Ensembl" id="ENSSSUT00005006386.1">
    <property type="protein sequence ID" value="ENSSSUP00005005516.1"/>
    <property type="gene ID" value="ENSSSUG00005003603.1"/>
</dbReference>
<sequence>FIIQLFLKEKQKWAESESAWRAQEKEEEVIGKEGKDTLGGKAIKRERQRLHNSWKTWNNFSDNELEQVRGKEEVEKL</sequence>
<protein>
    <submittedName>
        <fullName evidence="1">Uncharacterized protein</fullName>
    </submittedName>
</protein>
<proteinExistence type="predicted"/>
<keyword evidence="2" id="KW-1185">Reference proteome</keyword>
<reference evidence="1 2" key="1">
    <citation type="submission" date="2019-05" db="EMBL/GenBank/DDBJ databases">
        <title>A Chromosome-scale Meerkat (S. suricatta) Genome Assembly.</title>
        <authorList>
            <person name="Dudchenko O."/>
            <person name="Lieberman Aiden E."/>
            <person name="Tung J."/>
            <person name="Barreiro L.B."/>
            <person name="Clutton-Brock T.H."/>
        </authorList>
    </citation>
    <scope>NUCLEOTIDE SEQUENCE [LARGE SCALE GENOMIC DNA]</scope>
</reference>
<dbReference type="Proteomes" id="UP000472268">
    <property type="component" value="Chromosome 7"/>
</dbReference>
<name>A0A673T990_SURSU</name>
<reference evidence="1" key="2">
    <citation type="submission" date="2025-08" db="UniProtKB">
        <authorList>
            <consortium name="Ensembl"/>
        </authorList>
    </citation>
    <scope>IDENTIFICATION</scope>
</reference>
<dbReference type="AlphaFoldDB" id="A0A673T990"/>
<evidence type="ECO:0000313" key="2">
    <source>
        <dbReference type="Proteomes" id="UP000472268"/>
    </source>
</evidence>
<accession>A0A673T990</accession>
<reference evidence="1" key="3">
    <citation type="submission" date="2025-09" db="UniProtKB">
        <authorList>
            <consortium name="Ensembl"/>
        </authorList>
    </citation>
    <scope>IDENTIFICATION</scope>
</reference>